<dbReference type="GO" id="GO:0043386">
    <property type="term" value="P:mycotoxin biosynthetic process"/>
    <property type="evidence" value="ECO:0007669"/>
    <property type="project" value="InterPro"/>
</dbReference>
<dbReference type="PANTHER" id="PTHR33365">
    <property type="entry name" value="YALI0B05434P"/>
    <property type="match status" value="1"/>
</dbReference>
<reference evidence="4" key="1">
    <citation type="journal article" date="2020" name="Mol. Plant Microbe Interact.">
        <title>Genome Sequence of the Biocontrol Agent Coniothyrium minitans strain Conio (IMI 134523).</title>
        <authorList>
            <person name="Patel D."/>
            <person name="Shittu T.A."/>
            <person name="Baroncelli R."/>
            <person name="Muthumeenakshi S."/>
            <person name="Osborne T.H."/>
            <person name="Janganan T.K."/>
            <person name="Sreenivasaprasad S."/>
        </authorList>
    </citation>
    <scope>NUCLEOTIDE SEQUENCE</scope>
    <source>
        <strain evidence="4">Conio</strain>
    </source>
</reference>
<evidence type="ECO:0008006" key="6">
    <source>
        <dbReference type="Google" id="ProtNLM"/>
    </source>
</evidence>
<name>A0A9P6GK81_9PLEO</name>
<dbReference type="PANTHER" id="PTHR33365:SF12">
    <property type="entry name" value="TAT PATHWAY SIGNAL SEQUENCE"/>
    <property type="match status" value="1"/>
</dbReference>
<dbReference type="EMBL" id="WJXW01000004">
    <property type="protein sequence ID" value="KAF9736908.1"/>
    <property type="molecule type" value="Genomic_DNA"/>
</dbReference>
<proteinExistence type="inferred from homology"/>
<dbReference type="Pfam" id="PF11807">
    <property type="entry name" value="UstYa"/>
    <property type="match status" value="1"/>
</dbReference>
<feature type="transmembrane region" description="Helical" evidence="3">
    <location>
        <begin position="47"/>
        <end position="67"/>
    </location>
</feature>
<dbReference type="OrthoDB" id="3687641at2759"/>
<dbReference type="AlphaFoldDB" id="A0A9P6GK81"/>
<evidence type="ECO:0000256" key="2">
    <source>
        <dbReference type="SAM" id="MobiDB-lite"/>
    </source>
</evidence>
<dbReference type="InterPro" id="IPR021765">
    <property type="entry name" value="UstYa-like"/>
</dbReference>
<keyword evidence="3" id="KW-0472">Membrane</keyword>
<feature type="region of interest" description="Disordered" evidence="2">
    <location>
        <begin position="1"/>
        <end position="27"/>
    </location>
</feature>
<keyword evidence="5" id="KW-1185">Reference proteome</keyword>
<keyword evidence="3" id="KW-1133">Transmembrane helix</keyword>
<comment type="similarity">
    <text evidence="1">Belongs to the ustYa family.</text>
</comment>
<dbReference type="Proteomes" id="UP000756921">
    <property type="component" value="Unassembled WGS sequence"/>
</dbReference>
<organism evidence="4 5">
    <name type="scientific">Paraphaeosphaeria minitans</name>
    <dbReference type="NCBI Taxonomy" id="565426"/>
    <lineage>
        <taxon>Eukaryota</taxon>
        <taxon>Fungi</taxon>
        <taxon>Dikarya</taxon>
        <taxon>Ascomycota</taxon>
        <taxon>Pezizomycotina</taxon>
        <taxon>Dothideomycetes</taxon>
        <taxon>Pleosporomycetidae</taxon>
        <taxon>Pleosporales</taxon>
        <taxon>Massarineae</taxon>
        <taxon>Didymosphaeriaceae</taxon>
        <taxon>Paraphaeosphaeria</taxon>
    </lineage>
</organism>
<evidence type="ECO:0000313" key="4">
    <source>
        <dbReference type="EMBL" id="KAF9736908.1"/>
    </source>
</evidence>
<evidence type="ECO:0000256" key="1">
    <source>
        <dbReference type="ARBA" id="ARBA00035112"/>
    </source>
</evidence>
<accession>A0A9P6GK81</accession>
<evidence type="ECO:0000313" key="5">
    <source>
        <dbReference type="Proteomes" id="UP000756921"/>
    </source>
</evidence>
<gene>
    <name evidence="4" type="ORF">PMIN01_04687</name>
</gene>
<comment type="caution">
    <text evidence="4">The sequence shown here is derived from an EMBL/GenBank/DDBJ whole genome shotgun (WGS) entry which is preliminary data.</text>
</comment>
<sequence>MWKKLSKPLPESEFDSSEPLINEDLPLEQNTTSSNRISRYLPSIQQAFNVVAILYLVLSLPTVFSFLKNQRLYVYSPVNPLIMYEPQPLHEDHEVLEQKGFVGHPNDTEQHWRHLLEPMNFHATEEELHKANIEIDDKVVRVSGGGYVGVLSVYHELHCLEALRRSNLRSHYYPGMTEKGLDHEDRVIEHLSHCIEYIRRTIMCHADVSVYTAVWIADSHEKPNKDLISGGERQCVNWDAIDKWSRSRALKKKVYKVKPGPFEKDLHPSVSDVI</sequence>
<keyword evidence="3" id="KW-0812">Transmembrane</keyword>
<evidence type="ECO:0000256" key="3">
    <source>
        <dbReference type="SAM" id="Phobius"/>
    </source>
</evidence>
<protein>
    <recommendedName>
        <fullName evidence="6">Tat pathway signal sequence protein</fullName>
    </recommendedName>
</protein>